<feature type="DNA-binding region" description="Homeobox" evidence="5">
    <location>
        <begin position="221"/>
        <end position="283"/>
    </location>
</feature>
<keyword evidence="4" id="KW-0479">Metal-binding</keyword>
<dbReference type="PANTHER" id="PTHR11850">
    <property type="entry name" value="HOMEOBOX PROTEIN TRANSCRIPTION FACTORS"/>
    <property type="match status" value="1"/>
</dbReference>
<keyword evidence="3 5" id="KW-0539">Nucleus</keyword>
<name>A0A8H5TW72_FUSHE</name>
<comment type="subcellular location">
    <subcellularLocation>
        <location evidence="5">Nucleus</location>
    </subcellularLocation>
</comment>
<dbReference type="AlphaFoldDB" id="A0A8H5TW72"/>
<keyword evidence="10" id="KW-1185">Reference proteome</keyword>
<dbReference type="GO" id="GO:0000981">
    <property type="term" value="F:DNA-binding transcription factor activity, RNA polymerase II-specific"/>
    <property type="evidence" value="ECO:0007669"/>
    <property type="project" value="InterPro"/>
</dbReference>
<organism evidence="9 10">
    <name type="scientific">Fusarium heterosporum</name>
    <dbReference type="NCBI Taxonomy" id="42747"/>
    <lineage>
        <taxon>Eukaryota</taxon>
        <taxon>Fungi</taxon>
        <taxon>Dikarya</taxon>
        <taxon>Ascomycota</taxon>
        <taxon>Pezizomycotina</taxon>
        <taxon>Sordariomycetes</taxon>
        <taxon>Hypocreomycetidae</taxon>
        <taxon>Hypocreales</taxon>
        <taxon>Nectriaceae</taxon>
        <taxon>Fusarium</taxon>
        <taxon>Fusarium heterosporum species complex</taxon>
    </lineage>
</organism>
<evidence type="ECO:0000256" key="2">
    <source>
        <dbReference type="ARBA" id="ARBA00023155"/>
    </source>
</evidence>
<dbReference type="EMBL" id="JAAGWQ010000026">
    <property type="protein sequence ID" value="KAF5677331.1"/>
    <property type="molecule type" value="Genomic_DNA"/>
</dbReference>
<evidence type="ECO:0000256" key="6">
    <source>
        <dbReference type="SAM" id="MobiDB-lite"/>
    </source>
</evidence>
<dbReference type="GO" id="GO:0003677">
    <property type="term" value="F:DNA binding"/>
    <property type="evidence" value="ECO:0007669"/>
    <property type="project" value="UniProtKB-UniRule"/>
</dbReference>
<dbReference type="PROSITE" id="PS50071">
    <property type="entry name" value="HOMEOBOX_2"/>
    <property type="match status" value="1"/>
</dbReference>
<proteinExistence type="predicted"/>
<feature type="domain" description="Homeobox" evidence="7">
    <location>
        <begin position="219"/>
        <end position="282"/>
    </location>
</feature>
<evidence type="ECO:0000313" key="10">
    <source>
        <dbReference type="Proteomes" id="UP000567885"/>
    </source>
</evidence>
<dbReference type="InterPro" id="IPR009057">
    <property type="entry name" value="Homeodomain-like_sf"/>
</dbReference>
<dbReference type="InterPro" id="IPR001356">
    <property type="entry name" value="HD"/>
</dbReference>
<dbReference type="CDD" id="cd00086">
    <property type="entry name" value="homeodomain"/>
    <property type="match status" value="1"/>
</dbReference>
<evidence type="ECO:0000256" key="1">
    <source>
        <dbReference type="ARBA" id="ARBA00023125"/>
    </source>
</evidence>
<keyword evidence="1 5" id="KW-0238">DNA-binding</keyword>
<evidence type="ECO:0000256" key="4">
    <source>
        <dbReference type="PROSITE-ProRule" id="PRU00042"/>
    </source>
</evidence>
<dbReference type="GO" id="GO:0005634">
    <property type="term" value="C:nucleus"/>
    <property type="evidence" value="ECO:0007669"/>
    <property type="project" value="UniProtKB-SubCell"/>
</dbReference>
<feature type="domain" description="C2H2-type" evidence="8">
    <location>
        <begin position="423"/>
        <end position="446"/>
    </location>
</feature>
<protein>
    <submittedName>
        <fullName evidence="9">Homeobox meis3-B</fullName>
    </submittedName>
</protein>
<evidence type="ECO:0000313" key="9">
    <source>
        <dbReference type="EMBL" id="KAF5677331.1"/>
    </source>
</evidence>
<dbReference type="PROSITE" id="PS50157">
    <property type="entry name" value="ZINC_FINGER_C2H2_2"/>
    <property type="match status" value="1"/>
</dbReference>
<evidence type="ECO:0000259" key="8">
    <source>
        <dbReference type="PROSITE" id="PS50157"/>
    </source>
</evidence>
<gene>
    <name evidence="9" type="ORF">FHETE_1843</name>
</gene>
<dbReference type="Proteomes" id="UP000567885">
    <property type="component" value="Unassembled WGS sequence"/>
</dbReference>
<comment type="caution">
    <text evidence="9">The sequence shown here is derived from an EMBL/GenBank/DDBJ whole genome shotgun (WGS) entry which is preliminary data.</text>
</comment>
<feature type="compositionally biased region" description="Polar residues" evidence="6">
    <location>
        <begin position="282"/>
        <end position="291"/>
    </location>
</feature>
<keyword evidence="4" id="KW-0863">Zinc-finger</keyword>
<reference evidence="9 10" key="1">
    <citation type="submission" date="2020-05" db="EMBL/GenBank/DDBJ databases">
        <title>Identification and distribution of gene clusters putatively required for synthesis of sphingolipid metabolism inhibitors in phylogenetically diverse species of the filamentous fungus Fusarium.</title>
        <authorList>
            <person name="Kim H.-S."/>
            <person name="Busman M."/>
            <person name="Brown D.W."/>
            <person name="Divon H."/>
            <person name="Uhlig S."/>
            <person name="Proctor R.H."/>
        </authorList>
    </citation>
    <scope>NUCLEOTIDE SEQUENCE [LARGE SCALE GENOMIC DNA]</scope>
    <source>
        <strain evidence="9 10">NRRL 20693</strain>
    </source>
</reference>
<accession>A0A8H5TW72</accession>
<dbReference type="InterPro" id="IPR050224">
    <property type="entry name" value="TALE_homeobox"/>
</dbReference>
<dbReference type="PROSITE" id="PS00027">
    <property type="entry name" value="HOMEOBOX_1"/>
    <property type="match status" value="1"/>
</dbReference>
<dbReference type="Pfam" id="PF05920">
    <property type="entry name" value="Homeobox_KN"/>
    <property type="match status" value="1"/>
</dbReference>
<dbReference type="SMART" id="SM00389">
    <property type="entry name" value="HOX"/>
    <property type="match status" value="1"/>
</dbReference>
<sequence>MEFSLDDILFTGGDDSALALPYNEIDDLAPTEGANYSHPTLQTLDPQDVFGLTTQEPQDTEINWNADFQQAKAASAAPEDDLNPDFSFLNQPTSNWGIPALPPTTNESVKTPMTTIDDFFIKNGASRPPVPCTNCRRTRLQCMILQTTIANPNPTKSCSSCVALFRECSLAGRKKREPSAFETSEPVIGRLHGVSEHNVLGVPATVEEGQSSQGLSIAALSGKRTNTRSVRKTRVLRNWYISNLDHPYPSEEEKLDLSQQSGLSRSQVINWFANTRRRHRLSSTYSASPSRGRQGFAPGSPMPHYLRKNMSPMDRWKNSPPDDEPASATAIQNALAAQPSGQSSMDSDDVGVSDGPGSSASNDSLWQSTFHDGISSNSASSCHSYRSREASFLPRSSSSSIAEGIPVSRATSSRSKVKKFVAFQCTFCRQSFKKKYDWVRHERSIHLPGLDSWICALPVTQDQSLLVWRMSEDGPQCLFCGEPAPSDEHIQAHEFDTCAERPVSERKFTRKDHLWQHLHKFHGCRKWDGWKPDLSLLQHRQDTIRSKCGFCQVMMDGWGERTDHIAGHFRSGSTMEQWVGGSGIYDLGAETRQGTTPVCQSGPASVGKVD</sequence>
<dbReference type="GO" id="GO:0008270">
    <property type="term" value="F:zinc ion binding"/>
    <property type="evidence" value="ECO:0007669"/>
    <property type="project" value="UniProtKB-KW"/>
</dbReference>
<dbReference type="Gene3D" id="1.10.10.60">
    <property type="entry name" value="Homeodomain-like"/>
    <property type="match status" value="1"/>
</dbReference>
<evidence type="ECO:0000256" key="3">
    <source>
        <dbReference type="ARBA" id="ARBA00023242"/>
    </source>
</evidence>
<keyword evidence="4" id="KW-0862">Zinc</keyword>
<feature type="compositionally biased region" description="Low complexity" evidence="6">
    <location>
        <begin position="352"/>
        <end position="361"/>
    </location>
</feature>
<dbReference type="InterPro" id="IPR013087">
    <property type="entry name" value="Znf_C2H2_type"/>
</dbReference>
<dbReference type="OrthoDB" id="10056939at2759"/>
<keyword evidence="2 5" id="KW-0371">Homeobox</keyword>
<feature type="region of interest" description="Disordered" evidence="6">
    <location>
        <begin position="280"/>
        <end position="366"/>
    </location>
</feature>
<evidence type="ECO:0000259" key="7">
    <source>
        <dbReference type="PROSITE" id="PS50071"/>
    </source>
</evidence>
<dbReference type="PROSITE" id="PS00028">
    <property type="entry name" value="ZINC_FINGER_C2H2_1"/>
    <property type="match status" value="1"/>
</dbReference>
<dbReference type="SMART" id="SM00355">
    <property type="entry name" value="ZnF_C2H2"/>
    <property type="match status" value="2"/>
</dbReference>
<dbReference type="SUPFAM" id="SSF46689">
    <property type="entry name" value="Homeodomain-like"/>
    <property type="match status" value="1"/>
</dbReference>
<dbReference type="InterPro" id="IPR008422">
    <property type="entry name" value="KN_HD"/>
</dbReference>
<evidence type="ECO:0000256" key="5">
    <source>
        <dbReference type="PROSITE-ProRule" id="PRU00108"/>
    </source>
</evidence>
<dbReference type="InterPro" id="IPR017970">
    <property type="entry name" value="Homeobox_CS"/>
</dbReference>